<accession>A0A9P4MR55</accession>
<dbReference type="Pfam" id="PF14623">
    <property type="entry name" value="Vint"/>
    <property type="match status" value="1"/>
</dbReference>
<proteinExistence type="predicted"/>
<organism evidence="2 3">
    <name type="scientific">Delitschia confertaspora ATCC 74209</name>
    <dbReference type="NCBI Taxonomy" id="1513339"/>
    <lineage>
        <taxon>Eukaryota</taxon>
        <taxon>Fungi</taxon>
        <taxon>Dikarya</taxon>
        <taxon>Ascomycota</taxon>
        <taxon>Pezizomycotina</taxon>
        <taxon>Dothideomycetes</taxon>
        <taxon>Pleosporomycetidae</taxon>
        <taxon>Pleosporales</taxon>
        <taxon>Delitschiaceae</taxon>
        <taxon>Delitschia</taxon>
    </lineage>
</organism>
<dbReference type="Gene3D" id="2.170.16.10">
    <property type="entry name" value="Hedgehog/Intein (Hint) domain"/>
    <property type="match status" value="1"/>
</dbReference>
<dbReference type="InterPro" id="IPR036844">
    <property type="entry name" value="Hint_dom_sf"/>
</dbReference>
<evidence type="ECO:0000259" key="1">
    <source>
        <dbReference type="Pfam" id="PF14623"/>
    </source>
</evidence>
<dbReference type="InterPro" id="IPR039510">
    <property type="entry name" value="Vint_dom"/>
</dbReference>
<reference evidence="2" key="1">
    <citation type="journal article" date="2020" name="Stud. Mycol.">
        <title>101 Dothideomycetes genomes: a test case for predicting lifestyles and emergence of pathogens.</title>
        <authorList>
            <person name="Haridas S."/>
            <person name="Albert R."/>
            <person name="Binder M."/>
            <person name="Bloem J."/>
            <person name="Labutti K."/>
            <person name="Salamov A."/>
            <person name="Andreopoulos B."/>
            <person name="Baker S."/>
            <person name="Barry K."/>
            <person name="Bills G."/>
            <person name="Bluhm B."/>
            <person name="Cannon C."/>
            <person name="Castanera R."/>
            <person name="Culley D."/>
            <person name="Daum C."/>
            <person name="Ezra D."/>
            <person name="Gonzalez J."/>
            <person name="Henrissat B."/>
            <person name="Kuo A."/>
            <person name="Liang C."/>
            <person name="Lipzen A."/>
            <person name="Lutzoni F."/>
            <person name="Magnuson J."/>
            <person name="Mondo S."/>
            <person name="Nolan M."/>
            <person name="Ohm R."/>
            <person name="Pangilinan J."/>
            <person name="Park H.-J."/>
            <person name="Ramirez L."/>
            <person name="Alfaro M."/>
            <person name="Sun H."/>
            <person name="Tritt A."/>
            <person name="Yoshinaga Y."/>
            <person name="Zwiers L.-H."/>
            <person name="Turgeon B."/>
            <person name="Goodwin S."/>
            <person name="Spatafora J."/>
            <person name="Crous P."/>
            <person name="Grigoriev I."/>
        </authorList>
    </citation>
    <scope>NUCLEOTIDE SEQUENCE</scope>
    <source>
        <strain evidence="2">ATCC 74209</strain>
    </source>
</reference>
<dbReference type="Proteomes" id="UP000799536">
    <property type="component" value="Unassembled WGS sequence"/>
</dbReference>
<feature type="domain" description="Vint" evidence="1">
    <location>
        <begin position="26"/>
        <end position="183"/>
    </location>
</feature>
<dbReference type="SUPFAM" id="SSF51294">
    <property type="entry name" value="Hedgehog/intein (Hint) domain"/>
    <property type="match status" value="1"/>
</dbReference>
<dbReference type="AlphaFoldDB" id="A0A9P4MR55"/>
<sequence>MPIWWEEWCKKKRAGFTYGPSQGVDGCFGGSSVVHLPDGTAKPVKSIKKGDIVLCKVTGATATVRCVLELHVPAGLKRMASFGNGLIITGMHPILWDGEWVLPREVIEEEEIEIEKVFNFILDGEDTLIVNGVTCSVVGHQGARVVHPFWGNKDRVVECMESVDKKGFHSGVVEIVGMIRDEFGTVYGFQSLDGRRIIGQCNKGVN</sequence>
<comment type="caution">
    <text evidence="2">The sequence shown here is derived from an EMBL/GenBank/DDBJ whole genome shotgun (WGS) entry which is preliminary data.</text>
</comment>
<gene>
    <name evidence="2" type="ORF">GQ43DRAFT_247276</name>
</gene>
<protein>
    <recommendedName>
        <fullName evidence="1">Vint domain-containing protein</fullName>
    </recommendedName>
</protein>
<dbReference type="OrthoDB" id="10264538at2759"/>
<evidence type="ECO:0000313" key="3">
    <source>
        <dbReference type="Proteomes" id="UP000799536"/>
    </source>
</evidence>
<evidence type="ECO:0000313" key="2">
    <source>
        <dbReference type="EMBL" id="KAF2196658.1"/>
    </source>
</evidence>
<name>A0A9P4MR55_9PLEO</name>
<keyword evidence="3" id="KW-1185">Reference proteome</keyword>
<dbReference type="EMBL" id="ML994347">
    <property type="protein sequence ID" value="KAF2196658.1"/>
    <property type="molecule type" value="Genomic_DNA"/>
</dbReference>